<proteinExistence type="predicted"/>
<gene>
    <name evidence="2" type="ORF">F2Q68_00022874</name>
</gene>
<feature type="transmembrane region" description="Helical" evidence="1">
    <location>
        <begin position="35"/>
        <end position="53"/>
    </location>
</feature>
<dbReference type="AlphaFoldDB" id="A0A8S9FXV9"/>
<comment type="caution">
    <text evidence="2">The sequence shown here is derived from an EMBL/GenBank/DDBJ whole genome shotgun (WGS) entry which is preliminary data.</text>
</comment>
<evidence type="ECO:0000256" key="1">
    <source>
        <dbReference type="SAM" id="Phobius"/>
    </source>
</evidence>
<evidence type="ECO:0000313" key="2">
    <source>
        <dbReference type="EMBL" id="KAF2538735.1"/>
    </source>
</evidence>
<accession>A0A8S9FXV9</accession>
<keyword evidence="1" id="KW-0812">Transmembrane</keyword>
<name>A0A8S9FXV9_BRACR</name>
<keyword evidence="1" id="KW-0472">Membrane</keyword>
<sequence>MEFTDVDALRAELRVSSKLSDGGAALVFTGDTIFVYWRFFLVMPRSTLALYSLGYSYSFESDAMLDVWVILDLWFMALVVCSPIIVFNLVCGAVFMCFSSWWQLKEKIIGICSLVNMVMAGIDCPLGSCYSSGLSLVQWL</sequence>
<dbReference type="Proteomes" id="UP000712281">
    <property type="component" value="Unassembled WGS sequence"/>
</dbReference>
<reference evidence="2" key="1">
    <citation type="submission" date="2019-12" db="EMBL/GenBank/DDBJ databases">
        <title>Genome sequencing and annotation of Brassica cretica.</title>
        <authorList>
            <person name="Studholme D.J."/>
            <person name="Sarris P.F."/>
        </authorList>
    </citation>
    <scope>NUCLEOTIDE SEQUENCE</scope>
    <source>
        <strain evidence="2">PFS-001/15</strain>
        <tissue evidence="2">Leaf</tissue>
    </source>
</reference>
<evidence type="ECO:0000313" key="3">
    <source>
        <dbReference type="Proteomes" id="UP000712281"/>
    </source>
</evidence>
<dbReference type="EMBL" id="QGKW02002228">
    <property type="protein sequence ID" value="KAF2538735.1"/>
    <property type="molecule type" value="Genomic_DNA"/>
</dbReference>
<feature type="transmembrane region" description="Helical" evidence="1">
    <location>
        <begin position="73"/>
        <end position="98"/>
    </location>
</feature>
<organism evidence="2 3">
    <name type="scientific">Brassica cretica</name>
    <name type="common">Mustard</name>
    <dbReference type="NCBI Taxonomy" id="69181"/>
    <lineage>
        <taxon>Eukaryota</taxon>
        <taxon>Viridiplantae</taxon>
        <taxon>Streptophyta</taxon>
        <taxon>Embryophyta</taxon>
        <taxon>Tracheophyta</taxon>
        <taxon>Spermatophyta</taxon>
        <taxon>Magnoliopsida</taxon>
        <taxon>eudicotyledons</taxon>
        <taxon>Gunneridae</taxon>
        <taxon>Pentapetalae</taxon>
        <taxon>rosids</taxon>
        <taxon>malvids</taxon>
        <taxon>Brassicales</taxon>
        <taxon>Brassicaceae</taxon>
        <taxon>Brassiceae</taxon>
        <taxon>Brassica</taxon>
    </lineage>
</organism>
<keyword evidence="1" id="KW-1133">Transmembrane helix</keyword>
<protein>
    <submittedName>
        <fullName evidence="2">Uncharacterized protein</fullName>
    </submittedName>
</protein>